<organism evidence="2 3">
    <name type="scientific">Solirubrobacter deserti</name>
    <dbReference type="NCBI Taxonomy" id="2282478"/>
    <lineage>
        <taxon>Bacteria</taxon>
        <taxon>Bacillati</taxon>
        <taxon>Actinomycetota</taxon>
        <taxon>Thermoleophilia</taxon>
        <taxon>Solirubrobacterales</taxon>
        <taxon>Solirubrobacteraceae</taxon>
        <taxon>Solirubrobacter</taxon>
    </lineage>
</organism>
<proteinExistence type="predicted"/>
<gene>
    <name evidence="2" type="ORF">OJ962_25385</name>
</gene>
<protein>
    <recommendedName>
        <fullName evidence="1">DUF7668 domain-containing protein</fullName>
    </recommendedName>
</protein>
<evidence type="ECO:0000313" key="3">
    <source>
        <dbReference type="Proteomes" id="UP001147700"/>
    </source>
</evidence>
<feature type="domain" description="DUF7668" evidence="1">
    <location>
        <begin position="123"/>
        <end position="218"/>
    </location>
</feature>
<sequence>MGDHLIVQHAAVRACPGYDRHEAPSMLMDGTSLATDTEHGRAVAAQLTRRHDTLEDAIEAGNFALAQAGVPKAIRRQARAACEDYFYNRLELQPDLALTPLQNIPPGLEPMPEPMIKVLEDLVELIVDGDYEEVRELSGDTLEIEDIRRRVDDDCPAAYVMPPREVYRVEALTVIDEPDQEGWTFFLELWAEDGPAQLHIEGELQESSGRYEVTLRDILP</sequence>
<comment type="caution">
    <text evidence="2">The sequence shown here is derived from an EMBL/GenBank/DDBJ whole genome shotgun (WGS) entry which is preliminary data.</text>
</comment>
<accession>A0ABT4RQW8</accession>
<name>A0ABT4RQW8_9ACTN</name>
<keyword evidence="3" id="KW-1185">Reference proteome</keyword>
<evidence type="ECO:0000313" key="2">
    <source>
        <dbReference type="EMBL" id="MDA0140855.1"/>
    </source>
</evidence>
<dbReference type="InterPro" id="IPR056085">
    <property type="entry name" value="DUF7668"/>
</dbReference>
<dbReference type="Proteomes" id="UP001147700">
    <property type="component" value="Unassembled WGS sequence"/>
</dbReference>
<reference evidence="2" key="1">
    <citation type="submission" date="2022-10" db="EMBL/GenBank/DDBJ databases">
        <title>The WGS of Solirubrobacter sp. CPCC 204708.</title>
        <authorList>
            <person name="Jiang Z."/>
        </authorList>
    </citation>
    <scope>NUCLEOTIDE SEQUENCE</scope>
    <source>
        <strain evidence="2">CPCC 204708</strain>
    </source>
</reference>
<evidence type="ECO:0000259" key="1">
    <source>
        <dbReference type="Pfam" id="PF24705"/>
    </source>
</evidence>
<dbReference type="EMBL" id="JAPCID010000046">
    <property type="protein sequence ID" value="MDA0140855.1"/>
    <property type="molecule type" value="Genomic_DNA"/>
</dbReference>
<dbReference type="RefSeq" id="WP_270006691.1">
    <property type="nucleotide sequence ID" value="NZ_JAPCID010000046.1"/>
</dbReference>
<dbReference type="Pfam" id="PF24705">
    <property type="entry name" value="DUF7668"/>
    <property type="match status" value="1"/>
</dbReference>